<organism evidence="2 3">
    <name type="scientific">Dichanthelium oligosanthes</name>
    <dbReference type="NCBI Taxonomy" id="888268"/>
    <lineage>
        <taxon>Eukaryota</taxon>
        <taxon>Viridiplantae</taxon>
        <taxon>Streptophyta</taxon>
        <taxon>Embryophyta</taxon>
        <taxon>Tracheophyta</taxon>
        <taxon>Spermatophyta</taxon>
        <taxon>Magnoliopsida</taxon>
        <taxon>Liliopsida</taxon>
        <taxon>Poales</taxon>
        <taxon>Poaceae</taxon>
        <taxon>PACMAD clade</taxon>
        <taxon>Panicoideae</taxon>
        <taxon>Panicodae</taxon>
        <taxon>Paniceae</taxon>
        <taxon>Dichantheliinae</taxon>
        <taxon>Dichanthelium</taxon>
    </lineage>
</organism>
<name>A0A1E5UK08_9POAL</name>
<gene>
    <name evidence="2" type="ORF">BAE44_0025856</name>
</gene>
<dbReference type="AlphaFoldDB" id="A0A1E5UK08"/>
<reference evidence="2 3" key="1">
    <citation type="submission" date="2016-09" db="EMBL/GenBank/DDBJ databases">
        <title>The draft genome of Dichanthelium oligosanthes: A C3 panicoid grass species.</title>
        <authorList>
            <person name="Studer A.J."/>
            <person name="Schnable J.C."/>
            <person name="Brutnell T.P."/>
        </authorList>
    </citation>
    <scope>NUCLEOTIDE SEQUENCE [LARGE SCALE GENOMIC DNA]</scope>
    <source>
        <strain evidence="3">cv. Kellogg 1175</strain>
        <tissue evidence="2">Leaf</tissue>
    </source>
</reference>
<proteinExistence type="predicted"/>
<evidence type="ECO:0000313" key="3">
    <source>
        <dbReference type="Proteomes" id="UP000095767"/>
    </source>
</evidence>
<comment type="caution">
    <text evidence="2">The sequence shown here is derived from an EMBL/GenBank/DDBJ whole genome shotgun (WGS) entry which is preliminary data.</text>
</comment>
<protein>
    <submittedName>
        <fullName evidence="2">Uncharacterized protein</fullName>
    </submittedName>
</protein>
<sequence>MDRLNLLESRIRQLSCKLDLDVGVGKAGAGRSYGTTTQLGLGSSSSTAPPPVEDPAWADTAPMMLEPCRDPVSAECAPASKPGAAVVAVDGSCSAVEILQRGARQLHGGGGGAGRP</sequence>
<dbReference type="EMBL" id="LWDX02074554">
    <property type="protein sequence ID" value="OEL13125.1"/>
    <property type="molecule type" value="Genomic_DNA"/>
</dbReference>
<feature type="region of interest" description="Disordered" evidence="1">
    <location>
        <begin position="26"/>
        <end position="53"/>
    </location>
</feature>
<accession>A0A1E5UK08</accession>
<evidence type="ECO:0000256" key="1">
    <source>
        <dbReference type="SAM" id="MobiDB-lite"/>
    </source>
</evidence>
<keyword evidence="3" id="KW-1185">Reference proteome</keyword>
<dbReference type="Proteomes" id="UP000095767">
    <property type="component" value="Unassembled WGS sequence"/>
</dbReference>
<feature type="compositionally biased region" description="Low complexity" evidence="1">
    <location>
        <begin position="34"/>
        <end position="47"/>
    </location>
</feature>
<dbReference type="OrthoDB" id="1225832at2759"/>
<evidence type="ECO:0000313" key="2">
    <source>
        <dbReference type="EMBL" id="OEL13125.1"/>
    </source>
</evidence>